<dbReference type="InterPro" id="IPR008868">
    <property type="entry name" value="TniB"/>
</dbReference>
<evidence type="ECO:0000313" key="2">
    <source>
        <dbReference type="Proteomes" id="UP000029994"/>
    </source>
</evidence>
<name>A0A099LU28_9VIBR</name>
<keyword evidence="2" id="KW-1185">Reference proteome</keyword>
<dbReference type="Pfam" id="PF05621">
    <property type="entry name" value="TniB"/>
    <property type="match status" value="1"/>
</dbReference>
<dbReference type="PANTHER" id="PTHR35894:SF1">
    <property type="entry name" value="PHOSPHORIBULOKINASE _ URIDINE KINASE FAMILY"/>
    <property type="match status" value="1"/>
</dbReference>
<dbReference type="Proteomes" id="UP000029994">
    <property type="component" value="Unassembled WGS sequence"/>
</dbReference>
<dbReference type="GeneID" id="43682671"/>
<dbReference type="eggNOG" id="COG2842">
    <property type="taxonomic scope" value="Bacteria"/>
</dbReference>
<sequence length="365" mass="41317">MTMILKILKGISLILTPKQLEQLKSFETCFIEYPAITEIYSIFDQLRFNHSLGGEPESFLLTGEAGSGKTALINNYLSRFQSGSTWGKQPVLSTRVPSRINEQNTLTQFLVDLDCKSGGRGGRRRNEIALGEAVVKQLKRKSVELIIVNEIQELVEFSTAEQRQVIANTFKYISEEARVSFVLVGMPYADVIATEPQWNSRLSWRRKIDYFKLLKTNSHSSRKTSYGFDLGQKKHFARFVAGLSSRMGFDEPPVLTKNELLYPLFAMCRGECRALKHFLKDALLMSFNDNADTIDKTILSCTFTFKFPYLDNPFDRPLEQLSLHQIDSGSAYHLNAIATEDKIVAPRFTDAIPLSMLLSKNGLKA</sequence>
<dbReference type="InterPro" id="IPR052026">
    <property type="entry name" value="ExeA_AAA_ATPase_DNA-bind"/>
</dbReference>
<dbReference type="Gene3D" id="3.40.50.300">
    <property type="entry name" value="P-loop containing nucleotide triphosphate hydrolases"/>
    <property type="match status" value="1"/>
</dbReference>
<dbReference type="STRING" id="29495.EA26_05585"/>
<reference evidence="1 2" key="1">
    <citation type="submission" date="2014-04" db="EMBL/GenBank/DDBJ databases">
        <title>Genome sequencing of Vibrio navarrensis strains.</title>
        <authorList>
            <person name="Gladney L.M."/>
            <person name="Katz L.S."/>
            <person name="Marino-Ramirez L."/>
            <person name="Jordan I.K."/>
        </authorList>
    </citation>
    <scope>NUCLEOTIDE SEQUENCE [LARGE SCALE GENOMIC DNA]</scope>
    <source>
        <strain evidence="1 2">ATCC 51183</strain>
    </source>
</reference>
<dbReference type="PANTHER" id="PTHR35894">
    <property type="entry name" value="GENERAL SECRETION PATHWAY PROTEIN A-RELATED"/>
    <property type="match status" value="1"/>
</dbReference>
<dbReference type="SUPFAM" id="SSF52540">
    <property type="entry name" value="P-loop containing nucleoside triphosphate hydrolases"/>
    <property type="match status" value="1"/>
</dbReference>
<evidence type="ECO:0000313" key="1">
    <source>
        <dbReference type="EMBL" id="KGK10797.1"/>
    </source>
</evidence>
<dbReference type="AlphaFoldDB" id="A0A099LU28"/>
<dbReference type="InterPro" id="IPR027417">
    <property type="entry name" value="P-loop_NTPase"/>
</dbReference>
<dbReference type="EMBL" id="JMCG01000001">
    <property type="protein sequence ID" value="KGK10797.1"/>
    <property type="molecule type" value="Genomic_DNA"/>
</dbReference>
<comment type="caution">
    <text evidence="1">The sequence shown here is derived from an EMBL/GenBank/DDBJ whole genome shotgun (WGS) entry which is preliminary data.</text>
</comment>
<protein>
    <submittedName>
        <fullName evidence="1">Transposase</fullName>
    </submittedName>
</protein>
<accession>A0A099LU28</accession>
<organism evidence="1 2">
    <name type="scientific">Vibrio navarrensis</name>
    <dbReference type="NCBI Taxonomy" id="29495"/>
    <lineage>
        <taxon>Bacteria</taxon>
        <taxon>Pseudomonadati</taxon>
        <taxon>Pseudomonadota</taxon>
        <taxon>Gammaproteobacteria</taxon>
        <taxon>Vibrionales</taxon>
        <taxon>Vibrionaceae</taxon>
        <taxon>Vibrio</taxon>
    </lineage>
</organism>
<gene>
    <name evidence="1" type="ORF">EA26_05585</name>
</gene>
<dbReference type="RefSeq" id="WP_039425049.1">
    <property type="nucleotide sequence ID" value="NZ_CP061845.1"/>
</dbReference>
<proteinExistence type="predicted"/>